<dbReference type="STRING" id="98765.A0A2R6NEA5"/>
<feature type="region of interest" description="Disordered" evidence="1">
    <location>
        <begin position="442"/>
        <end position="470"/>
    </location>
</feature>
<name>A0A2R6NEA5_9APHY</name>
<evidence type="ECO:0000313" key="4">
    <source>
        <dbReference type="Proteomes" id="UP000186601"/>
    </source>
</evidence>
<feature type="transmembrane region" description="Helical" evidence="2">
    <location>
        <begin position="350"/>
        <end position="383"/>
    </location>
</feature>
<dbReference type="EMBL" id="MLYV02001348">
    <property type="protein sequence ID" value="PSR70578.1"/>
    <property type="molecule type" value="Genomic_DNA"/>
</dbReference>
<gene>
    <name evidence="3" type="ORF">PHLCEN_2v13549</name>
</gene>
<dbReference type="Proteomes" id="UP000186601">
    <property type="component" value="Unassembled WGS sequence"/>
</dbReference>
<evidence type="ECO:0000256" key="2">
    <source>
        <dbReference type="SAM" id="Phobius"/>
    </source>
</evidence>
<keyword evidence="2" id="KW-0472">Membrane</keyword>
<accession>A0A2R6NEA5</accession>
<feature type="compositionally biased region" description="Polar residues" evidence="1">
    <location>
        <begin position="457"/>
        <end position="470"/>
    </location>
</feature>
<keyword evidence="2" id="KW-0812">Transmembrane</keyword>
<keyword evidence="2" id="KW-1133">Transmembrane helix</keyword>
<reference evidence="3 4" key="1">
    <citation type="submission" date="2018-02" db="EMBL/GenBank/DDBJ databases">
        <title>Genome sequence of the basidiomycete white-rot fungus Phlebia centrifuga.</title>
        <authorList>
            <person name="Granchi Z."/>
            <person name="Peng M."/>
            <person name="de Vries R.P."/>
            <person name="Hilden K."/>
            <person name="Makela M.R."/>
            <person name="Grigoriev I."/>
            <person name="Riley R."/>
        </authorList>
    </citation>
    <scope>NUCLEOTIDE SEQUENCE [LARGE SCALE GENOMIC DNA]</scope>
    <source>
        <strain evidence="3 4">FBCC195</strain>
    </source>
</reference>
<evidence type="ECO:0000313" key="3">
    <source>
        <dbReference type="EMBL" id="PSR70578.1"/>
    </source>
</evidence>
<feature type="transmembrane region" description="Helical" evidence="2">
    <location>
        <begin position="395"/>
        <end position="415"/>
    </location>
</feature>
<proteinExistence type="predicted"/>
<protein>
    <submittedName>
        <fullName evidence="3">Uncharacterized protein</fullName>
    </submittedName>
</protein>
<organism evidence="3 4">
    <name type="scientific">Hermanssonia centrifuga</name>
    <dbReference type="NCBI Taxonomy" id="98765"/>
    <lineage>
        <taxon>Eukaryota</taxon>
        <taxon>Fungi</taxon>
        <taxon>Dikarya</taxon>
        <taxon>Basidiomycota</taxon>
        <taxon>Agaricomycotina</taxon>
        <taxon>Agaricomycetes</taxon>
        <taxon>Polyporales</taxon>
        <taxon>Meruliaceae</taxon>
        <taxon>Hermanssonia</taxon>
    </lineage>
</organism>
<sequence>MSTIWTWLHGSSTGTSERAKLSNASDSEITPLRTRAEPISQIDPLHSRLHLQPVTPEKVMQWRYEQSFYKDHFVDGSDSTGVELVLEIHQGEPEDGKTDLICGYYYADWERRVVFWQDDIHIVDITKGQRPLASMSHLDLVTSETSTAPYDLETIKEFVEIVHKIPASDESSTNIGNEGYEEGAGRDMIAIADGMFLNYHGQYCARLNRDQSVHSGGPKEKRLSAFFCLVSPILFYTPDSYMKKLDMVWVDDTLNHYRWKEFITRVREEWERYNTPATVMLTTNVAFLAIQSIDTDHADNARSFAQIASYASTLLSLACYTIYHVLILRFPHAHNRSLVKVSTYLKRRELGWLGLESLALVFSLPTSLFMWSMIAFLVAMSYAVFVGTDVYTKTLVGILLGILLAVTFSVVGITWQGGGRIPARENQWVEFFSSLKTQLVKRPPTEKDSGAPMTFWTGRSSPVSGSTLPL</sequence>
<keyword evidence="4" id="KW-1185">Reference proteome</keyword>
<dbReference type="OrthoDB" id="2657661at2759"/>
<evidence type="ECO:0000256" key="1">
    <source>
        <dbReference type="SAM" id="MobiDB-lite"/>
    </source>
</evidence>
<comment type="caution">
    <text evidence="3">The sequence shown here is derived from an EMBL/GenBank/DDBJ whole genome shotgun (WGS) entry which is preliminary data.</text>
</comment>
<dbReference type="AlphaFoldDB" id="A0A2R6NEA5"/>